<dbReference type="GeneID" id="14652077"/>
<organism evidence="2 3">
    <name type="scientific">Natronomonas moolapensis (strain DSM 18674 / CECT 7526 / JCM 14361 / 8.8.11)</name>
    <dbReference type="NCBI Taxonomy" id="268739"/>
    <lineage>
        <taxon>Archaea</taxon>
        <taxon>Methanobacteriati</taxon>
        <taxon>Methanobacteriota</taxon>
        <taxon>Stenosarchaea group</taxon>
        <taxon>Halobacteria</taxon>
        <taxon>Halobacteriales</taxon>
        <taxon>Natronomonadaceae</taxon>
        <taxon>Natronomonas</taxon>
    </lineage>
</organism>
<dbReference type="STRING" id="268739.Nmlp_3797"/>
<proteinExistence type="predicted"/>
<accession>M1Y5R1</accession>
<reference evidence="2 3" key="1">
    <citation type="journal article" date="2013" name="Genome Announc.">
        <title>Genome of the haloarchaeon Natronomonas moolapensis, a neutrophilic member of a previously haloalkaliphilic genus.</title>
        <authorList>
            <person name="Dyall-Smith M.L."/>
            <person name="Pfeiffer F."/>
            <person name="Oberwinkler T."/>
            <person name="Klee K."/>
            <person name="Rampp M."/>
            <person name="Palm P."/>
            <person name="Gross K."/>
            <person name="Schuster S.C."/>
            <person name="Oesterhelt D."/>
        </authorList>
    </citation>
    <scope>NUCLEOTIDE SEQUENCE [LARGE SCALE GENOMIC DNA]</scope>
    <source>
        <strain evidence="3">DSM 18674 / JCM 14361 / 8.8.11</strain>
    </source>
</reference>
<feature type="compositionally biased region" description="Basic and acidic residues" evidence="1">
    <location>
        <begin position="88"/>
        <end position="101"/>
    </location>
</feature>
<evidence type="ECO:0000313" key="3">
    <source>
        <dbReference type="Proteomes" id="UP000011867"/>
    </source>
</evidence>
<dbReference type="AlphaFoldDB" id="M1Y5R1"/>
<dbReference type="EMBL" id="HF582854">
    <property type="protein sequence ID" value="CCQ37910.1"/>
    <property type="molecule type" value="Genomic_DNA"/>
</dbReference>
<dbReference type="HOGENOM" id="CLU_163110_0_0_2"/>
<dbReference type="RefSeq" id="WP_015410637.1">
    <property type="nucleotide sequence ID" value="NC_020388.1"/>
</dbReference>
<feature type="region of interest" description="Disordered" evidence="1">
    <location>
        <begin position="77"/>
        <end position="101"/>
    </location>
</feature>
<evidence type="ECO:0000313" key="2">
    <source>
        <dbReference type="EMBL" id="CCQ37910.1"/>
    </source>
</evidence>
<keyword evidence="3" id="KW-1185">Reference proteome</keyword>
<dbReference type="eggNOG" id="arCOG06266">
    <property type="taxonomic scope" value="Archaea"/>
</dbReference>
<dbReference type="OrthoDB" id="168567at2157"/>
<dbReference type="KEGG" id="nmo:Nmlp_3797"/>
<dbReference type="InterPro" id="IPR023976">
    <property type="entry name" value="CHP04031_Htur1727"/>
</dbReference>
<gene>
    <name evidence="2" type="ordered locus">Nmlp_3797</name>
</gene>
<dbReference type="InterPro" id="IPR009359">
    <property type="entry name" value="PaaB"/>
</dbReference>
<sequence length="101" mass="11273">MAEPTERRRLDDGDRAPNGEEFEVFVRSDGSDPMRHAGSVRAADVDGAYEIASRLFAWHADDVWLCPSADVTRFSTHELADGASPADRPTDPEEPRSREWS</sequence>
<dbReference type="InterPro" id="IPR038693">
    <property type="entry name" value="PaaB_sf"/>
</dbReference>
<name>M1Y5R1_NATM8</name>
<dbReference type="NCBIfam" id="TIGR04031">
    <property type="entry name" value="Htur_1727_fam"/>
    <property type="match status" value="1"/>
</dbReference>
<feature type="region of interest" description="Disordered" evidence="1">
    <location>
        <begin position="1"/>
        <end position="36"/>
    </location>
</feature>
<evidence type="ECO:0000256" key="1">
    <source>
        <dbReference type="SAM" id="MobiDB-lite"/>
    </source>
</evidence>
<dbReference type="Proteomes" id="UP000011867">
    <property type="component" value="Chromosome"/>
</dbReference>
<dbReference type="Pfam" id="PF06243">
    <property type="entry name" value="PaaB"/>
    <property type="match status" value="1"/>
</dbReference>
<dbReference type="Gene3D" id="3.10.20.520">
    <property type="entry name" value="Phenylacetic acid degradation B"/>
    <property type="match status" value="1"/>
</dbReference>
<protein>
    <submittedName>
        <fullName evidence="2">TIGR04031 family protein</fullName>
    </submittedName>
</protein>
<feature type="compositionally biased region" description="Basic and acidic residues" evidence="1">
    <location>
        <begin position="1"/>
        <end position="35"/>
    </location>
</feature>